<comment type="caution">
    <text evidence="1">The sequence shown here is derived from an EMBL/GenBank/DDBJ whole genome shotgun (WGS) entry which is preliminary data.</text>
</comment>
<evidence type="ECO:0000313" key="1">
    <source>
        <dbReference type="EMBL" id="PZD94572.1"/>
    </source>
</evidence>
<sequence>MSVLTGDSIRHTNVLSQVHRFHYSEMDAYIRRFLRDVMWTQATIRGPFFYSLLNVPMDEVLSVEFFMPVEQSDVAVPEGMQFHSYFAVEDMMTYCVHTNFETSTEAAYKILLDEAEHRQLHQVTPFFHVFSGDRSLPYLMIKIGVAEGSGQAG</sequence>
<dbReference type="OrthoDB" id="2620258at2"/>
<reference evidence="1 2" key="1">
    <citation type="submission" date="2018-06" db="EMBL/GenBank/DDBJ databases">
        <title>Paenibacillus imtechensis sp. nov.</title>
        <authorList>
            <person name="Pinnaka A.K."/>
            <person name="Singh H."/>
            <person name="Kaur M."/>
        </authorList>
    </citation>
    <scope>NUCLEOTIDE SEQUENCE [LARGE SCALE GENOMIC DNA]</scope>
    <source>
        <strain evidence="1 2">SMB1</strain>
    </source>
</reference>
<dbReference type="RefSeq" id="WP_111147794.1">
    <property type="nucleotide sequence ID" value="NZ_QKRB01000051.1"/>
</dbReference>
<evidence type="ECO:0000313" key="2">
    <source>
        <dbReference type="Proteomes" id="UP000249522"/>
    </source>
</evidence>
<keyword evidence="2" id="KW-1185">Reference proteome</keyword>
<dbReference type="InterPro" id="IPR031664">
    <property type="entry name" value="DUF5085"/>
</dbReference>
<dbReference type="Pfam" id="PF16895">
    <property type="entry name" value="DUF5085"/>
    <property type="match status" value="1"/>
</dbReference>
<name>A0A2W1LHP1_9BACL</name>
<protein>
    <submittedName>
        <fullName evidence="1">DUF5085 domain-containing protein</fullName>
    </submittedName>
</protein>
<accession>A0A2W1LHP1</accession>
<dbReference type="Proteomes" id="UP000249522">
    <property type="component" value="Unassembled WGS sequence"/>
</dbReference>
<proteinExistence type="predicted"/>
<dbReference type="AlphaFoldDB" id="A0A2W1LHP1"/>
<organism evidence="1 2">
    <name type="scientific">Paenibacillus sambharensis</name>
    <dbReference type="NCBI Taxonomy" id="1803190"/>
    <lineage>
        <taxon>Bacteria</taxon>
        <taxon>Bacillati</taxon>
        <taxon>Bacillota</taxon>
        <taxon>Bacilli</taxon>
        <taxon>Bacillales</taxon>
        <taxon>Paenibacillaceae</taxon>
        <taxon>Paenibacillus</taxon>
    </lineage>
</organism>
<dbReference type="EMBL" id="QKRB01000051">
    <property type="protein sequence ID" value="PZD94572.1"/>
    <property type="molecule type" value="Genomic_DNA"/>
</dbReference>
<gene>
    <name evidence="1" type="ORF">DNH61_16525</name>
</gene>